<evidence type="ECO:0000256" key="2">
    <source>
        <dbReference type="ARBA" id="ARBA00034247"/>
    </source>
</evidence>
<dbReference type="InterPro" id="IPR043128">
    <property type="entry name" value="Rev_trsase/Diguanyl_cyclase"/>
</dbReference>
<dbReference type="PROSITE" id="PS50887">
    <property type="entry name" value="GGDEF"/>
    <property type="match status" value="1"/>
</dbReference>
<organism evidence="6 7">
    <name type="scientific">Kistimonas scapharcae</name>
    <dbReference type="NCBI Taxonomy" id="1036133"/>
    <lineage>
        <taxon>Bacteria</taxon>
        <taxon>Pseudomonadati</taxon>
        <taxon>Pseudomonadota</taxon>
        <taxon>Gammaproteobacteria</taxon>
        <taxon>Oceanospirillales</taxon>
        <taxon>Endozoicomonadaceae</taxon>
        <taxon>Kistimonas</taxon>
    </lineage>
</organism>
<dbReference type="Proteomes" id="UP001500604">
    <property type="component" value="Unassembled WGS sequence"/>
</dbReference>
<dbReference type="InterPro" id="IPR011006">
    <property type="entry name" value="CheY-like_superfamily"/>
</dbReference>
<feature type="modified residue" description="4-aspartylphosphate" evidence="3">
    <location>
        <position position="69"/>
    </location>
</feature>
<evidence type="ECO:0000256" key="1">
    <source>
        <dbReference type="ARBA" id="ARBA00012528"/>
    </source>
</evidence>
<dbReference type="InterPro" id="IPR000160">
    <property type="entry name" value="GGDEF_dom"/>
</dbReference>
<dbReference type="Gene3D" id="3.30.70.270">
    <property type="match status" value="1"/>
</dbReference>
<dbReference type="InterPro" id="IPR050469">
    <property type="entry name" value="Diguanylate_Cyclase"/>
</dbReference>
<dbReference type="Pfam" id="PF00990">
    <property type="entry name" value="GGDEF"/>
    <property type="match status" value="1"/>
</dbReference>
<accession>A0ABP8V9A5</accession>
<dbReference type="EMBL" id="BAABFL010000469">
    <property type="protein sequence ID" value="GAA4652118.1"/>
    <property type="molecule type" value="Genomic_DNA"/>
</dbReference>
<dbReference type="PANTHER" id="PTHR45138:SF9">
    <property type="entry name" value="DIGUANYLATE CYCLASE DGCM-RELATED"/>
    <property type="match status" value="1"/>
</dbReference>
<gene>
    <name evidence="6" type="ORF">GCM10023116_44020</name>
</gene>
<evidence type="ECO:0000256" key="3">
    <source>
        <dbReference type="PROSITE-ProRule" id="PRU00169"/>
    </source>
</evidence>
<dbReference type="NCBIfam" id="TIGR00254">
    <property type="entry name" value="GGDEF"/>
    <property type="match status" value="1"/>
</dbReference>
<dbReference type="EC" id="2.7.7.65" evidence="1"/>
<name>A0ABP8V9A5_9GAMM</name>
<proteinExistence type="predicted"/>
<dbReference type="InterPro" id="IPR029787">
    <property type="entry name" value="Nucleotide_cyclase"/>
</dbReference>
<dbReference type="SUPFAM" id="SSF55073">
    <property type="entry name" value="Nucleotide cyclase"/>
    <property type="match status" value="1"/>
</dbReference>
<evidence type="ECO:0000313" key="7">
    <source>
        <dbReference type="Proteomes" id="UP001500604"/>
    </source>
</evidence>
<dbReference type="SMART" id="SM00267">
    <property type="entry name" value="GGDEF"/>
    <property type="match status" value="1"/>
</dbReference>
<dbReference type="InterPro" id="IPR001789">
    <property type="entry name" value="Sig_transdc_resp-reg_receiver"/>
</dbReference>
<dbReference type="PROSITE" id="PS50110">
    <property type="entry name" value="RESPONSE_REGULATORY"/>
    <property type="match status" value="1"/>
</dbReference>
<dbReference type="PANTHER" id="PTHR45138">
    <property type="entry name" value="REGULATORY COMPONENTS OF SENSORY TRANSDUCTION SYSTEM"/>
    <property type="match status" value="1"/>
</dbReference>
<comment type="caution">
    <text evidence="6">The sequence shown here is derived from an EMBL/GenBank/DDBJ whole genome shotgun (WGS) entry which is preliminary data.</text>
</comment>
<evidence type="ECO:0000259" key="4">
    <source>
        <dbReference type="PROSITE" id="PS50110"/>
    </source>
</evidence>
<feature type="domain" description="Response regulatory" evidence="4">
    <location>
        <begin position="19"/>
        <end position="136"/>
    </location>
</feature>
<dbReference type="RefSeq" id="WP_345198625.1">
    <property type="nucleotide sequence ID" value="NZ_BAABFL010000469.1"/>
</dbReference>
<protein>
    <recommendedName>
        <fullName evidence="1">diguanylate cyclase</fullName>
        <ecNumber evidence="1">2.7.7.65</ecNumber>
    </recommendedName>
</protein>
<dbReference type="SUPFAM" id="SSF52172">
    <property type="entry name" value="CheY-like"/>
    <property type="match status" value="1"/>
</dbReference>
<keyword evidence="3" id="KW-0597">Phosphoprotein</keyword>
<dbReference type="Gene3D" id="3.40.50.2300">
    <property type="match status" value="1"/>
</dbReference>
<dbReference type="Pfam" id="PF00072">
    <property type="entry name" value="Response_reg"/>
    <property type="match status" value="1"/>
</dbReference>
<feature type="domain" description="GGDEF" evidence="5">
    <location>
        <begin position="200"/>
        <end position="338"/>
    </location>
</feature>
<reference evidence="7" key="1">
    <citation type="journal article" date="2019" name="Int. J. Syst. Evol. Microbiol.">
        <title>The Global Catalogue of Microorganisms (GCM) 10K type strain sequencing project: providing services to taxonomists for standard genome sequencing and annotation.</title>
        <authorList>
            <consortium name="The Broad Institute Genomics Platform"/>
            <consortium name="The Broad Institute Genome Sequencing Center for Infectious Disease"/>
            <person name="Wu L."/>
            <person name="Ma J."/>
        </authorList>
    </citation>
    <scope>NUCLEOTIDE SEQUENCE [LARGE SCALE GENOMIC DNA]</scope>
    <source>
        <strain evidence="7">JCM 17805</strain>
    </source>
</reference>
<evidence type="ECO:0000259" key="5">
    <source>
        <dbReference type="PROSITE" id="PS50887"/>
    </source>
</evidence>
<keyword evidence="7" id="KW-1185">Reference proteome</keyword>
<comment type="catalytic activity">
    <reaction evidence="2">
        <text>2 GTP = 3',3'-c-di-GMP + 2 diphosphate</text>
        <dbReference type="Rhea" id="RHEA:24898"/>
        <dbReference type="ChEBI" id="CHEBI:33019"/>
        <dbReference type="ChEBI" id="CHEBI:37565"/>
        <dbReference type="ChEBI" id="CHEBI:58805"/>
        <dbReference type="EC" id="2.7.7.65"/>
    </reaction>
</comment>
<dbReference type="SMART" id="SM00448">
    <property type="entry name" value="REC"/>
    <property type="match status" value="1"/>
</dbReference>
<sequence>MTTDDKSASKMVDTQDHCLVLLIDDDPMVAEALRLMVEGEDDLRMHYCSDASTALDVAEQLKPTVILLDMVMPDIDGLTLLRYLRVSEATKSVPVVALSMKDDAKLKADIFSAGGNDYLIKLPESIELLARIRYHSQCYIRLLQRDEAFRALDISQRKLAASNIKLQQLASMDGLTGIPNRRTFQETIDTEWERATRDADPLSLIMMDIDFFKKCNDHYGHQHGDEVLRRVAKALSGCLKRPADMVARYGGEEFAVLLPSTDLEGAANVGEQLRSAVEGLKLENAKSEVCDWVTISLGVASCIPMPGEIETEQLIKRADEALYEAKEHGRNRVIKASESVEGNSASS</sequence>
<dbReference type="CDD" id="cd01949">
    <property type="entry name" value="GGDEF"/>
    <property type="match status" value="1"/>
</dbReference>
<evidence type="ECO:0000313" key="6">
    <source>
        <dbReference type="EMBL" id="GAA4652118.1"/>
    </source>
</evidence>